<evidence type="ECO:0000256" key="9">
    <source>
        <dbReference type="ARBA" id="ARBA00022786"/>
    </source>
</evidence>
<feature type="transmembrane region" description="Helical" evidence="21">
    <location>
        <begin position="383"/>
        <end position="408"/>
    </location>
</feature>
<comment type="subcellular location">
    <subcellularLocation>
        <location evidence="2">Endoplasmic reticulum membrane</location>
        <topology evidence="2">Multi-pass membrane protein</topology>
    </subcellularLocation>
</comment>
<feature type="transmembrane region" description="Helical" evidence="21">
    <location>
        <begin position="296"/>
        <end position="318"/>
    </location>
</feature>
<dbReference type="SMART" id="SM00744">
    <property type="entry name" value="RINGv"/>
    <property type="match status" value="1"/>
</dbReference>
<evidence type="ECO:0000256" key="10">
    <source>
        <dbReference type="ARBA" id="ARBA00022824"/>
    </source>
</evidence>
<dbReference type="InterPro" id="IPR056521">
    <property type="entry name" value="MARCHF6-like_C"/>
</dbReference>
<evidence type="ECO:0000313" key="24">
    <source>
        <dbReference type="Proteomes" id="UP000678393"/>
    </source>
</evidence>
<dbReference type="Pfam" id="PF23113">
    <property type="entry name" value="MARCHF6_C"/>
    <property type="match status" value="1"/>
</dbReference>
<comment type="caution">
    <text evidence="23">The sequence shown here is derived from an EMBL/GenBank/DDBJ whole genome shotgun (WGS) entry which is preliminary data.</text>
</comment>
<organism evidence="23 24">
    <name type="scientific">Candidula unifasciata</name>
    <dbReference type="NCBI Taxonomy" id="100452"/>
    <lineage>
        <taxon>Eukaryota</taxon>
        <taxon>Metazoa</taxon>
        <taxon>Spiralia</taxon>
        <taxon>Lophotrochozoa</taxon>
        <taxon>Mollusca</taxon>
        <taxon>Gastropoda</taxon>
        <taxon>Heterobranchia</taxon>
        <taxon>Euthyneura</taxon>
        <taxon>Panpulmonata</taxon>
        <taxon>Eupulmonata</taxon>
        <taxon>Stylommatophora</taxon>
        <taxon>Helicina</taxon>
        <taxon>Helicoidea</taxon>
        <taxon>Geomitridae</taxon>
        <taxon>Candidula</taxon>
    </lineage>
</organism>
<name>A0A8S3YLV1_9EUPU</name>
<feature type="transmembrane region" description="Helical" evidence="21">
    <location>
        <begin position="338"/>
        <end position="362"/>
    </location>
</feature>
<dbReference type="EC" id="2.3.2.27" evidence="4"/>
<gene>
    <name evidence="23" type="ORF">CUNI_LOCUS1638</name>
</gene>
<dbReference type="InterPro" id="IPR011016">
    <property type="entry name" value="Znf_RING-CH"/>
</dbReference>
<keyword evidence="5" id="KW-0808">Transferase</keyword>
<feature type="transmembrane region" description="Helical" evidence="21">
    <location>
        <begin position="428"/>
        <end position="447"/>
    </location>
</feature>
<accession>A0A8S3YLV1</accession>
<protein>
    <recommendedName>
        <fullName evidence="17">E3 ubiquitin-protein ligase MARCHF6</fullName>
        <ecNumber evidence="4">2.3.2.27</ecNumber>
    </recommendedName>
    <alternativeName>
        <fullName evidence="19">Membrane-associated RING finger protein 6</fullName>
    </alternativeName>
    <alternativeName>
        <fullName evidence="18">Membrane-associated RING-CH protein VI</fullName>
    </alternativeName>
</protein>
<evidence type="ECO:0000256" key="12">
    <source>
        <dbReference type="ARBA" id="ARBA00022843"/>
    </source>
</evidence>
<feature type="region of interest" description="Disordered" evidence="20">
    <location>
        <begin position="593"/>
        <end position="617"/>
    </location>
</feature>
<feature type="transmembrane region" description="Helical" evidence="21">
    <location>
        <begin position="651"/>
        <end position="674"/>
    </location>
</feature>
<evidence type="ECO:0000256" key="3">
    <source>
        <dbReference type="ARBA" id="ARBA00004906"/>
    </source>
</evidence>
<feature type="transmembrane region" description="Helical" evidence="21">
    <location>
        <begin position="694"/>
        <end position="718"/>
    </location>
</feature>
<evidence type="ECO:0000256" key="8">
    <source>
        <dbReference type="ARBA" id="ARBA00022771"/>
    </source>
</evidence>
<dbReference type="GO" id="GO:0061630">
    <property type="term" value="F:ubiquitin protein ligase activity"/>
    <property type="evidence" value="ECO:0007669"/>
    <property type="project" value="UniProtKB-EC"/>
</dbReference>
<evidence type="ECO:0000313" key="23">
    <source>
        <dbReference type="EMBL" id="CAG5116080.1"/>
    </source>
</evidence>
<dbReference type="PROSITE" id="PS51292">
    <property type="entry name" value="ZF_RING_CH"/>
    <property type="match status" value="1"/>
</dbReference>
<keyword evidence="14" id="KW-0007">Acetylation</keyword>
<keyword evidence="24" id="KW-1185">Reference proteome</keyword>
<keyword evidence="15 21" id="KW-0472">Membrane</keyword>
<evidence type="ECO:0000256" key="14">
    <source>
        <dbReference type="ARBA" id="ARBA00022990"/>
    </source>
</evidence>
<keyword evidence="7" id="KW-0479">Metal-binding</keyword>
<keyword evidence="13 21" id="KW-1133">Transmembrane helix</keyword>
<keyword evidence="10" id="KW-0256">Endoplasmic reticulum</keyword>
<keyword evidence="12" id="KW-0832">Ubl conjugation</keyword>
<evidence type="ECO:0000256" key="4">
    <source>
        <dbReference type="ARBA" id="ARBA00012483"/>
    </source>
</evidence>
<dbReference type="CDD" id="cd16702">
    <property type="entry name" value="RING_CH-C4HC3_MARCH6"/>
    <property type="match status" value="1"/>
</dbReference>
<evidence type="ECO:0000256" key="20">
    <source>
        <dbReference type="SAM" id="MobiDB-lite"/>
    </source>
</evidence>
<feature type="transmembrane region" description="Helical" evidence="21">
    <location>
        <begin position="730"/>
        <end position="761"/>
    </location>
</feature>
<feature type="transmembrane region" description="Helical" evidence="21">
    <location>
        <begin position="781"/>
        <end position="803"/>
    </location>
</feature>
<feature type="domain" description="RING-CH-type" evidence="22">
    <location>
        <begin position="5"/>
        <end position="66"/>
    </location>
</feature>
<evidence type="ECO:0000256" key="21">
    <source>
        <dbReference type="SAM" id="Phobius"/>
    </source>
</evidence>
<sequence>MDDPEDDGQLDICRVCRCEGTGDKPLYHPCVCTGSIKYVHQDCLVQWLKYSRKEYCELCKHRFSFTPIYSPDMPNRLPIKDIVSGLVTSMARAIRYWFHYTLVAFAWLGVVPLTACRIYRCLFTGSVSSLLTLPLDMLSTENLAGDCFQGCLVVTCTLCAFISLVWLREQILHGGGPEWLEQLGLPNNARRNELGGAGFNNLNLIGGLAGGGGGNGAGILNAAQEPAEPVADGENERGADVVEVDELIGEDVNNGNNAAAQDDNNWNPIEWDRAAEELTWERLLGLDGSLVFLEHVFWVVSLNTLFILVFAFCPYHIGHFALVGANVEDMVVASHFEGLLTTLAGYLVIAVSLLIIYTLCSLTRLRKGQRIFGLCYVVVKVKLLVVMEIGAFPLVCGWWLDICSLSMFDATLKDRESSFLSSPGTSMFIHWLVGMVYVFYFASFILLTREVLRPGVLWFLRNLNDPEFNPIQEMIHLCVLRHFRRFIASVVIFGSAVLLMLWLPIRVIRMVFPGFLPYRVVVSSEAPVSELSLELLLLQVVLPSLLEAGHTRAMLKKLVEGWSKAMAWLLDLRSYLIGDVPLDGEDIANIVQGNEPQNLPDARQNNAGQPAPPPAQDLGEGLGAAHQAMLQGGGPTGFQPYKRPSFFAARIFALLIMMCLTFFLASTVSLVLPVFIGRQLMWLWVGDTKIHELYTAGCGLYICWLCLRVSTVIAGWYLQGWAIIKAKLRLWGLLIVKSLVMAIVLLMVIPLLLGLLFDVIIVAPMRVPLDQSPIFFPWQDWALGVLHMKILTAVIMMGPQWWLKRAIERVYNDGMRNLNMKFIMTQICMPVSTCLGLALAVPYVLAHSIVPAFGVTLETETLVVRRIYPFLLTAIICSAMLVFQIRQFRRLYNHIKDDKYLVGQRLVNYIHHATSQEYRKQPEATAL</sequence>
<feature type="transmembrane region" description="Helical" evidence="21">
    <location>
        <begin position="823"/>
        <end position="846"/>
    </location>
</feature>
<dbReference type="PANTHER" id="PTHR13145">
    <property type="entry name" value="SSM4 PROTEIN"/>
    <property type="match status" value="1"/>
</dbReference>
<feature type="transmembrane region" description="Helical" evidence="21">
    <location>
        <begin position="486"/>
        <end position="508"/>
    </location>
</feature>
<proteinExistence type="predicted"/>
<dbReference type="GO" id="GO:0036503">
    <property type="term" value="P:ERAD pathway"/>
    <property type="evidence" value="ECO:0007669"/>
    <property type="project" value="TreeGrafter"/>
</dbReference>
<comment type="catalytic activity">
    <reaction evidence="1">
        <text>S-ubiquitinyl-[E2 ubiquitin-conjugating enzyme]-L-cysteine + [acceptor protein]-L-lysine = [E2 ubiquitin-conjugating enzyme]-L-cysteine + N(6)-ubiquitinyl-[acceptor protein]-L-lysine.</text>
        <dbReference type="EC" id="2.3.2.27"/>
    </reaction>
</comment>
<dbReference type="GO" id="GO:0005789">
    <property type="term" value="C:endoplasmic reticulum membrane"/>
    <property type="evidence" value="ECO:0007669"/>
    <property type="project" value="UniProtKB-SubCell"/>
</dbReference>
<keyword evidence="6 21" id="KW-0812">Transmembrane</keyword>
<dbReference type="OrthoDB" id="1108038at2759"/>
<evidence type="ECO:0000256" key="19">
    <source>
        <dbReference type="ARBA" id="ARBA00083917"/>
    </source>
</evidence>
<dbReference type="PANTHER" id="PTHR13145:SF0">
    <property type="entry name" value="E3 UBIQUITIN-PROTEIN LIGASE MARCHF6"/>
    <property type="match status" value="1"/>
</dbReference>
<keyword evidence="8" id="KW-0863">Zinc-finger</keyword>
<evidence type="ECO:0000256" key="2">
    <source>
        <dbReference type="ARBA" id="ARBA00004477"/>
    </source>
</evidence>
<evidence type="ECO:0000256" key="16">
    <source>
        <dbReference type="ARBA" id="ARBA00064724"/>
    </source>
</evidence>
<dbReference type="EMBL" id="CAJHNH020000207">
    <property type="protein sequence ID" value="CAG5116080.1"/>
    <property type="molecule type" value="Genomic_DNA"/>
</dbReference>
<evidence type="ECO:0000256" key="18">
    <source>
        <dbReference type="ARBA" id="ARBA00082010"/>
    </source>
</evidence>
<comment type="subunit">
    <text evidence="16">Interacts with DIO2. Interacts with SQLE.</text>
</comment>
<dbReference type="Gene3D" id="3.30.40.10">
    <property type="entry name" value="Zinc/RING finger domain, C3HC4 (zinc finger)"/>
    <property type="match status" value="1"/>
</dbReference>
<feature type="transmembrane region" description="Helical" evidence="21">
    <location>
        <begin position="866"/>
        <end position="885"/>
    </location>
</feature>
<keyword evidence="11" id="KW-0862">Zinc</keyword>
<dbReference type="AlphaFoldDB" id="A0A8S3YLV1"/>
<evidence type="ECO:0000256" key="13">
    <source>
        <dbReference type="ARBA" id="ARBA00022989"/>
    </source>
</evidence>
<evidence type="ECO:0000256" key="15">
    <source>
        <dbReference type="ARBA" id="ARBA00023136"/>
    </source>
</evidence>
<evidence type="ECO:0000256" key="1">
    <source>
        <dbReference type="ARBA" id="ARBA00000900"/>
    </source>
</evidence>
<dbReference type="Proteomes" id="UP000678393">
    <property type="component" value="Unassembled WGS sequence"/>
</dbReference>
<evidence type="ECO:0000259" key="22">
    <source>
        <dbReference type="PROSITE" id="PS51292"/>
    </source>
</evidence>
<keyword evidence="9" id="KW-0833">Ubl conjugation pathway</keyword>
<reference evidence="23" key="1">
    <citation type="submission" date="2021-04" db="EMBL/GenBank/DDBJ databases">
        <authorList>
            <consortium name="Molecular Ecology Group"/>
        </authorList>
    </citation>
    <scope>NUCLEOTIDE SEQUENCE</scope>
</reference>
<feature type="transmembrane region" description="Helical" evidence="21">
    <location>
        <begin position="528"/>
        <end position="546"/>
    </location>
</feature>
<evidence type="ECO:0000256" key="6">
    <source>
        <dbReference type="ARBA" id="ARBA00022692"/>
    </source>
</evidence>
<dbReference type="SUPFAM" id="SSF57850">
    <property type="entry name" value="RING/U-box"/>
    <property type="match status" value="1"/>
</dbReference>
<evidence type="ECO:0000256" key="17">
    <source>
        <dbReference type="ARBA" id="ARBA00069012"/>
    </source>
</evidence>
<dbReference type="GO" id="GO:0008270">
    <property type="term" value="F:zinc ion binding"/>
    <property type="evidence" value="ECO:0007669"/>
    <property type="project" value="UniProtKB-KW"/>
</dbReference>
<evidence type="ECO:0000256" key="11">
    <source>
        <dbReference type="ARBA" id="ARBA00022833"/>
    </source>
</evidence>
<evidence type="ECO:0000256" key="5">
    <source>
        <dbReference type="ARBA" id="ARBA00022679"/>
    </source>
</evidence>
<dbReference type="Pfam" id="PF12906">
    <property type="entry name" value="RINGv"/>
    <property type="match status" value="1"/>
</dbReference>
<comment type="pathway">
    <text evidence="3">Protein modification; protein ubiquitination.</text>
</comment>
<feature type="transmembrane region" description="Helical" evidence="21">
    <location>
        <begin position="97"/>
        <end position="120"/>
    </location>
</feature>
<dbReference type="FunFam" id="3.30.40.10:FF:000096">
    <property type="entry name" value="E3 ubiquitin-protein ligase MARCH6"/>
    <property type="match status" value="1"/>
</dbReference>
<evidence type="ECO:0000256" key="7">
    <source>
        <dbReference type="ARBA" id="ARBA00022723"/>
    </source>
</evidence>
<feature type="transmembrane region" description="Helical" evidence="21">
    <location>
        <begin position="143"/>
        <end position="167"/>
    </location>
</feature>
<dbReference type="InterPro" id="IPR013083">
    <property type="entry name" value="Znf_RING/FYVE/PHD"/>
</dbReference>